<organism evidence="2 3">
    <name type="scientific">Ichthyophthirius multifiliis</name>
    <name type="common">White spot disease agent</name>
    <name type="synonym">Ich</name>
    <dbReference type="NCBI Taxonomy" id="5932"/>
    <lineage>
        <taxon>Eukaryota</taxon>
        <taxon>Sar</taxon>
        <taxon>Alveolata</taxon>
        <taxon>Ciliophora</taxon>
        <taxon>Intramacronucleata</taxon>
        <taxon>Oligohymenophorea</taxon>
        <taxon>Hymenostomatida</taxon>
        <taxon>Ophryoglenina</taxon>
        <taxon>Ichthyophthirius</taxon>
    </lineage>
</organism>
<dbReference type="Proteomes" id="UP000008983">
    <property type="component" value="Unassembled WGS sequence"/>
</dbReference>
<dbReference type="GeneID" id="14903153"/>
<accession>G0R628</accession>
<protein>
    <submittedName>
        <fullName evidence="2">Uncharacterized protein</fullName>
    </submittedName>
</protein>
<evidence type="ECO:0000313" key="3">
    <source>
        <dbReference type="Proteomes" id="UP000008983"/>
    </source>
</evidence>
<keyword evidence="3" id="KW-1185">Reference proteome</keyword>
<sequence length="119" mass="14865">MQENQCKQELIDNQKRKSGRRKAPNQFYKQEMFDMRENIKVNSVYKKIKLNDDNGNQFKIITKKQKYKQKFLNKKMKILIKDWVFQICFFNKQWKFNKKINKMLKMKKMYYKFKKTTNL</sequence>
<evidence type="ECO:0000256" key="1">
    <source>
        <dbReference type="SAM" id="MobiDB-lite"/>
    </source>
</evidence>
<reference evidence="2 3" key="1">
    <citation type="submission" date="2011-07" db="EMBL/GenBank/DDBJ databases">
        <authorList>
            <person name="Coyne R."/>
            <person name="Brami D."/>
            <person name="Johnson J."/>
            <person name="Hostetler J."/>
            <person name="Hannick L."/>
            <person name="Clark T."/>
            <person name="Cassidy-Hanley D."/>
            <person name="Inman J."/>
        </authorList>
    </citation>
    <scope>NUCLEOTIDE SEQUENCE [LARGE SCALE GENOMIC DNA]</scope>
    <source>
        <strain evidence="2 3">G5</strain>
    </source>
</reference>
<dbReference type="AlphaFoldDB" id="G0R628"/>
<dbReference type="InParanoid" id="G0R628"/>
<name>G0R628_ICHMU</name>
<gene>
    <name evidence="2" type="ORF">IMG5_202110</name>
</gene>
<dbReference type="EMBL" id="GL984388">
    <property type="protein sequence ID" value="EGR27094.1"/>
    <property type="molecule type" value="Genomic_DNA"/>
</dbReference>
<proteinExistence type="predicted"/>
<dbReference type="RefSeq" id="XP_004023978.1">
    <property type="nucleotide sequence ID" value="XM_004023929.1"/>
</dbReference>
<evidence type="ECO:0000313" key="2">
    <source>
        <dbReference type="EMBL" id="EGR27094.1"/>
    </source>
</evidence>
<feature type="region of interest" description="Disordered" evidence="1">
    <location>
        <begin position="1"/>
        <end position="23"/>
    </location>
</feature>